<feature type="domain" description="Glycosyl hydrolase family 95 N-terminal" evidence="1">
    <location>
        <begin position="12"/>
        <end position="248"/>
    </location>
</feature>
<keyword evidence="4" id="KW-0378">Hydrolase</keyword>
<dbReference type="EMBL" id="BORQ01000001">
    <property type="protein sequence ID" value="GIO29553.1"/>
    <property type="molecule type" value="Genomic_DNA"/>
</dbReference>
<dbReference type="Pfam" id="PF22124">
    <property type="entry name" value="Glyco_hydro_95_cat"/>
    <property type="match status" value="1"/>
</dbReference>
<dbReference type="SUPFAM" id="SSF48208">
    <property type="entry name" value="Six-hairpin glycosidases"/>
    <property type="match status" value="1"/>
</dbReference>
<feature type="domain" description="Glycosyl hydrolase family 95 catalytic" evidence="3">
    <location>
        <begin position="267"/>
        <end position="673"/>
    </location>
</feature>
<dbReference type="InterPro" id="IPR049053">
    <property type="entry name" value="AFCA-like_C"/>
</dbReference>
<feature type="domain" description="Alpha fucosidase A-like C-terminal" evidence="2">
    <location>
        <begin position="675"/>
        <end position="768"/>
    </location>
</feature>
<evidence type="ECO:0000313" key="5">
    <source>
        <dbReference type="Proteomes" id="UP000679779"/>
    </source>
</evidence>
<comment type="caution">
    <text evidence="4">The sequence shown here is derived from an EMBL/GenBank/DDBJ whole genome shotgun (WGS) entry which is preliminary data.</text>
</comment>
<dbReference type="Proteomes" id="UP000679779">
    <property type="component" value="Unassembled WGS sequence"/>
</dbReference>
<dbReference type="InterPro" id="IPR054363">
    <property type="entry name" value="GH95_cat"/>
</dbReference>
<dbReference type="InterPro" id="IPR008928">
    <property type="entry name" value="6-hairpin_glycosidase_sf"/>
</dbReference>
<dbReference type="AlphaFoldDB" id="A0A919XFM3"/>
<protein>
    <submittedName>
        <fullName evidence="4">Alpha/beta hydrolase</fullName>
    </submittedName>
</protein>
<evidence type="ECO:0000259" key="1">
    <source>
        <dbReference type="Pfam" id="PF14498"/>
    </source>
</evidence>
<reference evidence="4" key="1">
    <citation type="submission" date="2021-03" db="EMBL/GenBank/DDBJ databases">
        <title>Antimicrobial resistance genes in bacteria isolated from Japanese honey, and their potential for conferring macrolide and lincosamide resistance in the American foulbrood pathogen Paenibacillus larvae.</title>
        <authorList>
            <person name="Okamoto M."/>
            <person name="Kumagai M."/>
            <person name="Kanamori H."/>
            <person name="Takamatsu D."/>
        </authorList>
    </citation>
    <scope>NUCLEOTIDE SEQUENCE</scope>
    <source>
        <strain evidence="4">J2TS6</strain>
    </source>
</reference>
<dbReference type="RefSeq" id="WP_160037863.1">
    <property type="nucleotide sequence ID" value="NZ_BORQ01000001.1"/>
</dbReference>
<accession>A0A919XFM3</accession>
<dbReference type="InterPro" id="IPR027414">
    <property type="entry name" value="GH95_N_dom"/>
</dbReference>
<dbReference type="PANTHER" id="PTHR31084:SF18">
    <property type="entry name" value="GLYCOSYL HYDROLASE FAMILY 95 N-TERMINAL DOMAIN-CONTAINING PROTEIN"/>
    <property type="match status" value="1"/>
</dbReference>
<name>A0A919XFM3_9BACL</name>
<dbReference type="GO" id="GO:0004560">
    <property type="term" value="F:alpha-L-fucosidase activity"/>
    <property type="evidence" value="ECO:0007669"/>
    <property type="project" value="InterPro"/>
</dbReference>
<gene>
    <name evidence="4" type="ORF">J2TS6_06940</name>
</gene>
<dbReference type="PANTHER" id="PTHR31084">
    <property type="entry name" value="ALPHA-L-FUCOSIDASE 2"/>
    <property type="match status" value="1"/>
</dbReference>
<keyword evidence="5" id="KW-1185">Reference proteome</keyword>
<dbReference type="FunFam" id="1.50.10.10:FF:000028">
    <property type="entry name" value="Alpha-L-fucosidase 2"/>
    <property type="match status" value="1"/>
</dbReference>
<dbReference type="Pfam" id="PF14498">
    <property type="entry name" value="Glyco_hyd_65N_2"/>
    <property type="match status" value="1"/>
</dbReference>
<sequence length="777" mass="85852">MGEQPKTKSQLLLFEEPANKWDEALPIGNGRLGAMVYGQPGREQLQLNEDSVWYGGPRDRNNPDAKENLPEIRRLIFEGKLAEAERLARLSLSGLPETQRHYLPLGRLMLDILLPSGKLEKYTRTLDLNSGTAAVSFTQGGVAFKRELFASHPDQVIVVRMTADRPGKVGFSARLERGQWRYADRTGRCGDDAIWMGGSCGGEGGSLFGTVLKAAAEGGAVKAIGEHLLVESADSVTLVLAAATTFRSSDPIGDALKRAEAAIHAGYANLLQRHTDDYRALFSRVSLSLGPFDAELESMSLPDRMERMRRGGADLGMFALYFQYGRYLLIASSRPGSLPANLQGIWNEHFLPPWDSKYTININAQMNYWPAELCGLSECHEPLFDLLERMRETGRHTASVMYGCRGFTAHHNTDIWADTAPQDSYLPASYWPMGAAWLSLHLWERYRFTMDVEFLKQAYPTLREAAQFLVDYVTETPGGEMVTCPSVSPENTYILQNGESGVLCAGPSMDTQIIRELFAAVLETEAILGITGNEAAGGELRRVMAKLPQPKIGRYGQLQEWYEDVEEAEPGHRHISHLFALYPGSQITPEGTPELAMAARNTLERRLANGGGHTGWSRAWIINFWARLRDAEAAENHLAALLKHSTLPNFLDNHPPFQIDGNFGGTAAVAEMLLQSHAGRLDLLPALPSSWSEGIVKGLRARGGFTVDMEWKEGELTQATVVSTAGGPCILRTRRPVAVKKDGKMMPHEETDDGCICFYTESGAAYRIETENFLPSM</sequence>
<dbReference type="Pfam" id="PF21307">
    <property type="entry name" value="Glyco_hydro_95_C"/>
    <property type="match status" value="1"/>
</dbReference>
<dbReference type="InterPro" id="IPR016518">
    <property type="entry name" value="Alpha-L-fucosidase"/>
</dbReference>
<proteinExistence type="predicted"/>
<dbReference type="GO" id="GO:0005975">
    <property type="term" value="P:carbohydrate metabolic process"/>
    <property type="evidence" value="ECO:0007669"/>
    <property type="project" value="InterPro"/>
</dbReference>
<evidence type="ECO:0000313" key="4">
    <source>
        <dbReference type="EMBL" id="GIO29553.1"/>
    </source>
</evidence>
<organism evidence="4 5">
    <name type="scientific">Paenibacillus albilobatus</name>
    <dbReference type="NCBI Taxonomy" id="2716884"/>
    <lineage>
        <taxon>Bacteria</taxon>
        <taxon>Bacillati</taxon>
        <taxon>Bacillota</taxon>
        <taxon>Bacilli</taxon>
        <taxon>Bacillales</taxon>
        <taxon>Paenibacillaceae</taxon>
        <taxon>Paenibacillus</taxon>
    </lineage>
</organism>
<dbReference type="Gene3D" id="1.50.10.10">
    <property type="match status" value="1"/>
</dbReference>
<evidence type="ECO:0000259" key="2">
    <source>
        <dbReference type="Pfam" id="PF21307"/>
    </source>
</evidence>
<dbReference type="PIRSF" id="PIRSF007663">
    <property type="entry name" value="UCP007663"/>
    <property type="match status" value="1"/>
</dbReference>
<dbReference type="InterPro" id="IPR012341">
    <property type="entry name" value="6hp_glycosidase-like_sf"/>
</dbReference>
<evidence type="ECO:0000259" key="3">
    <source>
        <dbReference type="Pfam" id="PF22124"/>
    </source>
</evidence>